<sequence>GLWQPSGVVTIQTHARVLHQLSFAWQASWVRSSACSSVILTTLRTHKDARQGYAIADVRQAGILSL</sequence>
<feature type="non-terminal residue" evidence="1">
    <location>
        <position position="66"/>
    </location>
</feature>
<organism evidence="1 2">
    <name type="scientific">Cirrhinus mrigala</name>
    <name type="common">Mrigala</name>
    <dbReference type="NCBI Taxonomy" id="683832"/>
    <lineage>
        <taxon>Eukaryota</taxon>
        <taxon>Metazoa</taxon>
        <taxon>Chordata</taxon>
        <taxon>Craniata</taxon>
        <taxon>Vertebrata</taxon>
        <taxon>Euteleostomi</taxon>
        <taxon>Actinopterygii</taxon>
        <taxon>Neopterygii</taxon>
        <taxon>Teleostei</taxon>
        <taxon>Ostariophysi</taxon>
        <taxon>Cypriniformes</taxon>
        <taxon>Cyprinidae</taxon>
        <taxon>Labeoninae</taxon>
        <taxon>Labeonini</taxon>
        <taxon>Cirrhinus</taxon>
    </lineage>
</organism>
<comment type="caution">
    <text evidence="1">The sequence shown here is derived from an EMBL/GenBank/DDBJ whole genome shotgun (WGS) entry which is preliminary data.</text>
</comment>
<dbReference type="Proteomes" id="UP001529510">
    <property type="component" value="Unassembled WGS sequence"/>
</dbReference>
<dbReference type="EMBL" id="JAMKFB020000022">
    <property type="protein sequence ID" value="KAL0160444.1"/>
    <property type="molecule type" value="Genomic_DNA"/>
</dbReference>
<accession>A0ABD0NEI8</accession>
<feature type="non-terminal residue" evidence="1">
    <location>
        <position position="1"/>
    </location>
</feature>
<evidence type="ECO:0000313" key="1">
    <source>
        <dbReference type="EMBL" id="KAL0160444.1"/>
    </source>
</evidence>
<evidence type="ECO:0000313" key="2">
    <source>
        <dbReference type="Proteomes" id="UP001529510"/>
    </source>
</evidence>
<name>A0ABD0NEI8_CIRMR</name>
<dbReference type="AlphaFoldDB" id="A0ABD0NEI8"/>
<proteinExistence type="predicted"/>
<keyword evidence="2" id="KW-1185">Reference proteome</keyword>
<protein>
    <submittedName>
        <fullName evidence="1">Uncharacterized protein</fullName>
    </submittedName>
</protein>
<reference evidence="1 2" key="1">
    <citation type="submission" date="2024-05" db="EMBL/GenBank/DDBJ databases">
        <title>Genome sequencing and assembly of Indian major carp, Cirrhinus mrigala (Hamilton, 1822).</title>
        <authorList>
            <person name="Mohindra V."/>
            <person name="Chowdhury L.M."/>
            <person name="Lal K."/>
            <person name="Jena J.K."/>
        </authorList>
    </citation>
    <scope>NUCLEOTIDE SEQUENCE [LARGE SCALE GENOMIC DNA]</scope>
    <source>
        <strain evidence="1">CM1030</strain>
        <tissue evidence="1">Blood</tissue>
    </source>
</reference>
<gene>
    <name evidence="1" type="ORF">M9458_044169</name>
</gene>